<dbReference type="AlphaFoldDB" id="A0A7J6X5G7"/>
<dbReference type="Pfam" id="PF13966">
    <property type="entry name" value="zf-RVT"/>
    <property type="match status" value="1"/>
</dbReference>
<keyword evidence="3" id="KW-1185">Reference proteome</keyword>
<dbReference type="InterPro" id="IPR026960">
    <property type="entry name" value="RVT-Znf"/>
</dbReference>
<dbReference type="EMBL" id="JABWDY010004669">
    <property type="protein sequence ID" value="KAF5204991.1"/>
    <property type="molecule type" value="Genomic_DNA"/>
</dbReference>
<dbReference type="Proteomes" id="UP000554482">
    <property type="component" value="Unassembled WGS sequence"/>
</dbReference>
<evidence type="ECO:0000313" key="3">
    <source>
        <dbReference type="Proteomes" id="UP000554482"/>
    </source>
</evidence>
<evidence type="ECO:0000259" key="1">
    <source>
        <dbReference type="Pfam" id="PF13966"/>
    </source>
</evidence>
<protein>
    <recommendedName>
        <fullName evidence="1">Reverse transcriptase zinc-binding domain-containing protein</fullName>
    </recommendedName>
</protein>
<dbReference type="OrthoDB" id="1938430at2759"/>
<sequence length="94" mass="11098">MRRRQFSIVSRCALCASEEESRNHLLYTCRETKKVWLIVSNWFGHLATPKNIEDAIAARKKHSPLIKQLWQACVISSIVQIWKARNKNFMRSRI</sequence>
<comment type="caution">
    <text evidence="2">The sequence shown here is derived from an EMBL/GenBank/DDBJ whole genome shotgun (WGS) entry which is preliminary data.</text>
</comment>
<accession>A0A7J6X5G7</accession>
<organism evidence="2 3">
    <name type="scientific">Thalictrum thalictroides</name>
    <name type="common">Rue-anemone</name>
    <name type="synonym">Anemone thalictroides</name>
    <dbReference type="NCBI Taxonomy" id="46969"/>
    <lineage>
        <taxon>Eukaryota</taxon>
        <taxon>Viridiplantae</taxon>
        <taxon>Streptophyta</taxon>
        <taxon>Embryophyta</taxon>
        <taxon>Tracheophyta</taxon>
        <taxon>Spermatophyta</taxon>
        <taxon>Magnoliopsida</taxon>
        <taxon>Ranunculales</taxon>
        <taxon>Ranunculaceae</taxon>
        <taxon>Thalictroideae</taxon>
        <taxon>Thalictrum</taxon>
    </lineage>
</organism>
<reference evidence="2 3" key="1">
    <citation type="submission" date="2020-06" db="EMBL/GenBank/DDBJ databases">
        <title>Transcriptomic and genomic resources for Thalictrum thalictroides and T. hernandezii: Facilitating candidate gene discovery in an emerging model plant lineage.</title>
        <authorList>
            <person name="Arias T."/>
            <person name="Riano-Pachon D.M."/>
            <person name="Di Stilio V.S."/>
        </authorList>
    </citation>
    <scope>NUCLEOTIDE SEQUENCE [LARGE SCALE GENOMIC DNA]</scope>
    <source>
        <strain evidence="3">cv. WT478/WT964</strain>
        <tissue evidence="2">Leaves</tissue>
    </source>
</reference>
<gene>
    <name evidence="2" type="ORF">FRX31_005422</name>
</gene>
<evidence type="ECO:0000313" key="2">
    <source>
        <dbReference type="EMBL" id="KAF5204991.1"/>
    </source>
</evidence>
<proteinExistence type="predicted"/>
<feature type="domain" description="Reverse transcriptase zinc-binding" evidence="1">
    <location>
        <begin position="1"/>
        <end position="36"/>
    </location>
</feature>
<name>A0A7J6X5G7_THATH</name>